<keyword evidence="2" id="KW-1185">Reference proteome</keyword>
<protein>
    <submittedName>
        <fullName evidence="1">Nuclear RNA export factor 1</fullName>
    </submittedName>
</protein>
<name>A0A0L7LPS3_OPEBR</name>
<comment type="caution">
    <text evidence="1">The sequence shown here is derived from an EMBL/GenBank/DDBJ whole genome shotgun (WGS) entry which is preliminary data.</text>
</comment>
<dbReference type="AlphaFoldDB" id="A0A0L7LPS3"/>
<evidence type="ECO:0000313" key="1">
    <source>
        <dbReference type="EMBL" id="KOB77404.1"/>
    </source>
</evidence>
<reference evidence="1 2" key="1">
    <citation type="journal article" date="2015" name="Genome Biol. Evol.">
        <title>The genome of winter moth (Operophtera brumata) provides a genomic perspective on sexual dimorphism and phenology.</title>
        <authorList>
            <person name="Derks M.F."/>
            <person name="Smit S."/>
            <person name="Salis L."/>
            <person name="Schijlen E."/>
            <person name="Bossers A."/>
            <person name="Mateman C."/>
            <person name="Pijl A.S."/>
            <person name="de Ridder D."/>
            <person name="Groenen M.A."/>
            <person name="Visser M.E."/>
            <person name="Megens H.J."/>
        </authorList>
    </citation>
    <scope>NUCLEOTIDE SEQUENCE [LARGE SCALE GENOMIC DNA]</scope>
    <source>
        <strain evidence="1">WM2013NL</strain>
        <tissue evidence="1">Head and thorax</tissue>
    </source>
</reference>
<evidence type="ECO:0000313" key="2">
    <source>
        <dbReference type="Proteomes" id="UP000037510"/>
    </source>
</evidence>
<proteinExistence type="predicted"/>
<accession>A0A0L7LPS3</accession>
<sequence>MDEGDMECVVGPSAIAKEYTTIVRIGGIVKITAESLADEEHLLSFTRTLVLNTRDGSVYKIANELLYWDIPDKVYAETAFKITRVS</sequence>
<dbReference type="EMBL" id="JTDY01000391">
    <property type="protein sequence ID" value="KOB77404.1"/>
    <property type="molecule type" value="Genomic_DNA"/>
</dbReference>
<gene>
    <name evidence="1" type="ORF">OBRU01_03395</name>
</gene>
<organism evidence="1 2">
    <name type="scientific">Operophtera brumata</name>
    <name type="common">Winter moth</name>
    <name type="synonym">Phalaena brumata</name>
    <dbReference type="NCBI Taxonomy" id="104452"/>
    <lineage>
        <taxon>Eukaryota</taxon>
        <taxon>Metazoa</taxon>
        <taxon>Ecdysozoa</taxon>
        <taxon>Arthropoda</taxon>
        <taxon>Hexapoda</taxon>
        <taxon>Insecta</taxon>
        <taxon>Pterygota</taxon>
        <taxon>Neoptera</taxon>
        <taxon>Endopterygota</taxon>
        <taxon>Lepidoptera</taxon>
        <taxon>Glossata</taxon>
        <taxon>Ditrysia</taxon>
        <taxon>Geometroidea</taxon>
        <taxon>Geometridae</taxon>
        <taxon>Larentiinae</taxon>
        <taxon>Operophtera</taxon>
    </lineage>
</organism>
<dbReference type="Proteomes" id="UP000037510">
    <property type="component" value="Unassembled WGS sequence"/>
</dbReference>